<dbReference type="AlphaFoldDB" id="A0A8J2IK51"/>
<evidence type="ECO:0000256" key="1">
    <source>
        <dbReference type="SAM" id="MobiDB-lite"/>
    </source>
</evidence>
<accession>A0A8J2IK51</accession>
<feature type="region of interest" description="Disordered" evidence="1">
    <location>
        <begin position="517"/>
        <end position="544"/>
    </location>
</feature>
<proteinExistence type="predicted"/>
<keyword evidence="2" id="KW-1133">Transmembrane helix</keyword>
<feature type="chain" id="PRO_5035210165" evidence="3">
    <location>
        <begin position="22"/>
        <end position="575"/>
    </location>
</feature>
<reference evidence="4" key="1">
    <citation type="submission" date="2021-05" db="EMBL/GenBank/DDBJ databases">
        <authorList>
            <person name="Khan N."/>
        </authorList>
    </citation>
    <scope>NUCLEOTIDE SEQUENCE</scope>
</reference>
<name>A0A8J2IK51_FUSEQ</name>
<sequence>MLPNILVFALIWMSRPLLVCGNISPFFTRYLIRSPDSNREDNIRRAFSTSDLEQRDTKKENSTSLHKAWENAILFAYMAEQDLNSEQGNTSTSAGIEITCTACYIKGIVTTRFISDKDFNISQALYNLTDQVQDEIYNLRTEVANYTKEYIDQVTGNLDDGFDMEDFALPTMDFDLNIDLPEIPEFRLEFQFDGLELYMLIDTVLSAGATYTLNLYTSTTPAGFSVRHNLEVGVILTIDLIVSVEGEIDISTGFHLKLDDGVRIEIGIFSKEISNMVINGGEFEFLPVTVESAGVVFKAALRVGIQAGFELSSSDVSIAGKDIFHIGAGIEMGVYANIAELITNVTLSTDEDDQCNLRVEEAYRLAVGAAAGASIAIEDITWGPAVETEVPIFYTTLAQACVVQRSSGATSASQAALASAALVIRSEDEDEAEMETTTMSEEATFIAVACGSQGLVNCPASLQTTSRYTTTRTYVTIVPTDNEASFPESVRFTSVRPIPFGESAKKLFTTSGIPESYVPQSPTHSATNNATYNGDDGNANTSSNTKSGRLSDIVIIGLSVGLGVPFLLSVIAAIL</sequence>
<comment type="caution">
    <text evidence="4">The sequence shown here is derived from an EMBL/GenBank/DDBJ whole genome shotgun (WGS) entry which is preliminary data.</text>
</comment>
<dbReference type="EMBL" id="CAJSTJ010000126">
    <property type="protein sequence ID" value="CAG7558825.1"/>
    <property type="molecule type" value="Genomic_DNA"/>
</dbReference>
<protein>
    <submittedName>
        <fullName evidence="4">Uncharacterized protein</fullName>
    </submittedName>
</protein>
<feature type="transmembrane region" description="Helical" evidence="2">
    <location>
        <begin position="553"/>
        <end position="574"/>
    </location>
</feature>
<keyword evidence="2" id="KW-0472">Membrane</keyword>
<feature type="region of interest" description="Disordered" evidence="1">
    <location>
        <begin position="43"/>
        <end position="63"/>
    </location>
</feature>
<evidence type="ECO:0000256" key="3">
    <source>
        <dbReference type="SAM" id="SignalP"/>
    </source>
</evidence>
<feature type="signal peptide" evidence="3">
    <location>
        <begin position="1"/>
        <end position="21"/>
    </location>
</feature>
<evidence type="ECO:0000313" key="4">
    <source>
        <dbReference type="EMBL" id="CAG7558825.1"/>
    </source>
</evidence>
<keyword evidence="2" id="KW-0812">Transmembrane</keyword>
<organism evidence="4 5">
    <name type="scientific">Fusarium equiseti</name>
    <name type="common">Fusarium scirpi</name>
    <dbReference type="NCBI Taxonomy" id="61235"/>
    <lineage>
        <taxon>Eukaryota</taxon>
        <taxon>Fungi</taxon>
        <taxon>Dikarya</taxon>
        <taxon>Ascomycota</taxon>
        <taxon>Pezizomycotina</taxon>
        <taxon>Sordariomycetes</taxon>
        <taxon>Hypocreomycetidae</taxon>
        <taxon>Hypocreales</taxon>
        <taxon>Nectriaceae</taxon>
        <taxon>Fusarium</taxon>
        <taxon>Fusarium incarnatum-equiseti species complex</taxon>
    </lineage>
</organism>
<keyword evidence="3" id="KW-0732">Signal</keyword>
<evidence type="ECO:0000313" key="5">
    <source>
        <dbReference type="Proteomes" id="UP000693738"/>
    </source>
</evidence>
<dbReference type="Proteomes" id="UP000693738">
    <property type="component" value="Unassembled WGS sequence"/>
</dbReference>
<gene>
    <name evidence="4" type="ORF">FEQUK3_LOCUS4495</name>
</gene>
<evidence type="ECO:0000256" key="2">
    <source>
        <dbReference type="SAM" id="Phobius"/>
    </source>
</evidence>
<feature type="compositionally biased region" description="Basic and acidic residues" evidence="1">
    <location>
        <begin position="52"/>
        <end position="61"/>
    </location>
</feature>